<evidence type="ECO:0000313" key="2">
    <source>
        <dbReference type="EMBL" id="MFC7292231.1"/>
    </source>
</evidence>
<sequence>MWYRTGPLAMKVNCVSPSDLSVDELSAWNAILRDVPAFRSPYLSPGWAKLVGRSRPDSTVVVFRKDDQPVGFLPVQRSTGHTALPLGGPICDYQSLIARDDVQLDARLALDELKVKRIDFTGLTDAHPCCAPHIKTQDLGMVVDVSNGWDAYVENRRAAGSSVLKRVRKKYKKMKAECTNVEFSAFTHNKDDFKTLMDWKRDQWRRTGSIDIMSKPWINQVISDSFDVSDNGFGGELFTLKADGQLVAALYALKLDKILHAWFVGYSRDYETYSPGLILFTETLKAMAESGYEQLDLGGGEYQFKQSLATQTRMAGPGFIGSSNLATYSRSLQYEVRSIVESLPLGCVRSWPAKAMRRMDIWRGMSESNSR</sequence>
<evidence type="ECO:0000259" key="1">
    <source>
        <dbReference type="Pfam" id="PF13480"/>
    </source>
</evidence>
<gene>
    <name evidence="2" type="ORF">ACFQS8_11430</name>
</gene>
<comment type="caution">
    <text evidence="2">The sequence shown here is derived from an EMBL/GenBank/DDBJ whole genome shotgun (WGS) entry which is preliminary data.</text>
</comment>
<dbReference type="Pfam" id="PF13480">
    <property type="entry name" value="Acetyltransf_6"/>
    <property type="match status" value="1"/>
</dbReference>
<dbReference type="RefSeq" id="WP_382167495.1">
    <property type="nucleotide sequence ID" value="NZ_JBHTBR010000005.1"/>
</dbReference>
<dbReference type="InterPro" id="IPR038740">
    <property type="entry name" value="BioF2-like_GNAT_dom"/>
</dbReference>
<organism evidence="2 3">
    <name type="scientific">Hirschia litorea</name>
    <dbReference type="NCBI Taxonomy" id="1199156"/>
    <lineage>
        <taxon>Bacteria</taxon>
        <taxon>Pseudomonadati</taxon>
        <taxon>Pseudomonadota</taxon>
        <taxon>Alphaproteobacteria</taxon>
        <taxon>Hyphomonadales</taxon>
        <taxon>Hyphomonadaceae</taxon>
        <taxon>Hirschia</taxon>
    </lineage>
</organism>
<dbReference type="EMBL" id="JBHTBR010000005">
    <property type="protein sequence ID" value="MFC7292231.1"/>
    <property type="molecule type" value="Genomic_DNA"/>
</dbReference>
<dbReference type="InterPro" id="IPR016181">
    <property type="entry name" value="Acyl_CoA_acyltransferase"/>
</dbReference>
<evidence type="ECO:0000313" key="3">
    <source>
        <dbReference type="Proteomes" id="UP001596492"/>
    </source>
</evidence>
<dbReference type="Proteomes" id="UP001596492">
    <property type="component" value="Unassembled WGS sequence"/>
</dbReference>
<protein>
    <submittedName>
        <fullName evidence="2">GNAT family N-acetyltransferase</fullName>
    </submittedName>
</protein>
<proteinExistence type="predicted"/>
<keyword evidence="3" id="KW-1185">Reference proteome</keyword>
<dbReference type="Gene3D" id="3.40.630.30">
    <property type="match status" value="1"/>
</dbReference>
<reference evidence="3" key="1">
    <citation type="journal article" date="2019" name="Int. J. Syst. Evol. Microbiol.">
        <title>The Global Catalogue of Microorganisms (GCM) 10K type strain sequencing project: providing services to taxonomists for standard genome sequencing and annotation.</title>
        <authorList>
            <consortium name="The Broad Institute Genomics Platform"/>
            <consortium name="The Broad Institute Genome Sequencing Center for Infectious Disease"/>
            <person name="Wu L."/>
            <person name="Ma J."/>
        </authorList>
    </citation>
    <scope>NUCLEOTIDE SEQUENCE [LARGE SCALE GENOMIC DNA]</scope>
    <source>
        <strain evidence="3">CCUG 51308</strain>
    </source>
</reference>
<accession>A0ABW2IMY2</accession>
<feature type="domain" description="BioF2-like acetyltransferase" evidence="1">
    <location>
        <begin position="162"/>
        <end position="306"/>
    </location>
</feature>
<name>A0ABW2IMY2_9PROT</name>
<dbReference type="SUPFAM" id="SSF55729">
    <property type="entry name" value="Acyl-CoA N-acyltransferases (Nat)"/>
    <property type="match status" value="1"/>
</dbReference>